<evidence type="ECO:0000256" key="2">
    <source>
        <dbReference type="ARBA" id="ARBA00009347"/>
    </source>
</evidence>
<comment type="function">
    <text evidence="7">Involved in the assimilation of dimethylsulphoniopropionate (DMSP), an important compound in the fixation of carbon in marine phytoplankton, by mediating the conversion of 3-(methylthio)propanoyl-CoA (MMPA-CoA) to 3-(methylthio)acryloyl-CoA (MTA-CoA).</text>
</comment>
<sequence>MSYVAPVKDMMFVVRELAGLEDVSRLPGCEEATDETVEAVLQENASFVQDVLAPLNWDGDVAPSSLANGVVTTTRGFKEAFHAFGAGGWQGVKHPVEFGGQGLPKLVATPCIEMLNSANMSFALCPLLTDGAIEALLTAGSQDQCTRYIPNMVSGKWTGTMNLTEPQAGSDLALVRAKAVPQGDGSYRISGQKIFITYGEHDMAENIVHLVLARTPEAPEGVKGISLFIVPKFLVNEDGSLGKRNDVWCSSIEHKLGIKASPTAVLIFGDGKGEVGEGAIGYLVGEENRGLEYMFVMMNSARFAVGMQGVAVAERAYQRAAAFAKERVQSRDVAGSKGPVTIIHHPDVRRMLMTMRALTEGARALAYVGAAASDAGHHHADAEVRRQNMAFYEFLVPIVKGWSTEMSVEVASLGVQVHGGMGFIEETGAAQHYRDARILPIYEGTTAIQANDLVGRKTTRDGGAFAKSVVASVRETVQALAAAGTGSADLAAIRATLAQGADALERAVEFIASNAKADVRAVYAGSVPYLKLAGIVLSGWQMARAALAAQRMLAAGEGDAAFLKAKLATARFFGDHILSGAPGIAHSICAGAAGVLALEQDQF</sequence>
<dbReference type="Pfam" id="PF02771">
    <property type="entry name" value="Acyl-CoA_dh_N"/>
    <property type="match status" value="1"/>
</dbReference>
<dbReference type="InterPro" id="IPR013786">
    <property type="entry name" value="AcylCoA_DH/ox_N"/>
</dbReference>
<dbReference type="FunFam" id="2.40.110.10:FF:000031">
    <property type="entry name" value="Acyl-CoA dehydrogenase, putative"/>
    <property type="match status" value="1"/>
</dbReference>
<name>A0A7W8HHW8_9BURK</name>
<dbReference type="InterPro" id="IPR009100">
    <property type="entry name" value="AcylCoA_DH/oxidase_NM_dom_sf"/>
</dbReference>
<dbReference type="SUPFAM" id="SSF56645">
    <property type="entry name" value="Acyl-CoA dehydrogenase NM domain-like"/>
    <property type="match status" value="1"/>
</dbReference>
<dbReference type="GO" id="GO:0016627">
    <property type="term" value="F:oxidoreductase activity, acting on the CH-CH group of donors"/>
    <property type="evidence" value="ECO:0007669"/>
    <property type="project" value="InterPro"/>
</dbReference>
<evidence type="ECO:0000256" key="8">
    <source>
        <dbReference type="ARBA" id="ARBA00066694"/>
    </source>
</evidence>
<comment type="similarity">
    <text evidence="2">Belongs to the acyl-CoA dehydrogenase family.</text>
</comment>
<evidence type="ECO:0000256" key="1">
    <source>
        <dbReference type="ARBA" id="ARBA00001974"/>
    </source>
</evidence>
<evidence type="ECO:0000256" key="6">
    <source>
        <dbReference type="ARBA" id="ARBA00051388"/>
    </source>
</evidence>
<dbReference type="PANTHER" id="PTHR42803">
    <property type="entry name" value="ACYL-COA DEHYDROGENASE"/>
    <property type="match status" value="1"/>
</dbReference>
<keyword evidence="5 14" id="KW-0560">Oxidoreductase</keyword>
<comment type="cofactor">
    <cofactor evidence="1">
        <name>FAD</name>
        <dbReference type="ChEBI" id="CHEBI:57692"/>
    </cofactor>
</comment>
<keyword evidence="15" id="KW-1185">Reference proteome</keyword>
<feature type="domain" description="Acyl-CoA oxidase/dehydrogenase middle" evidence="11">
    <location>
        <begin position="161"/>
        <end position="268"/>
    </location>
</feature>
<gene>
    <name evidence="14" type="ORF">HNQ70_002371</name>
</gene>
<dbReference type="EMBL" id="JACHGB010000004">
    <property type="protein sequence ID" value="MBB5272357.1"/>
    <property type="molecule type" value="Genomic_DNA"/>
</dbReference>
<evidence type="ECO:0000313" key="15">
    <source>
        <dbReference type="Proteomes" id="UP000532440"/>
    </source>
</evidence>
<dbReference type="Pfam" id="PF02770">
    <property type="entry name" value="Acyl-CoA_dh_M"/>
    <property type="match status" value="1"/>
</dbReference>
<dbReference type="InterPro" id="IPR052166">
    <property type="entry name" value="Diverse_Acyl-CoA_DH"/>
</dbReference>
<proteinExistence type="inferred from homology"/>
<dbReference type="InterPro" id="IPR037069">
    <property type="entry name" value="AcylCoA_DH/ox_N_sf"/>
</dbReference>
<dbReference type="Pfam" id="PF00441">
    <property type="entry name" value="Acyl-CoA_dh_1"/>
    <property type="match status" value="1"/>
</dbReference>
<dbReference type="Gene3D" id="2.40.110.10">
    <property type="entry name" value="Butyryl-CoA Dehydrogenase, subunit A, domain 2"/>
    <property type="match status" value="1"/>
</dbReference>
<organism evidence="14 15">
    <name type="scientific">Quisquiliibacterium transsilvanicum</name>
    <dbReference type="NCBI Taxonomy" id="1549638"/>
    <lineage>
        <taxon>Bacteria</taxon>
        <taxon>Pseudomonadati</taxon>
        <taxon>Pseudomonadota</taxon>
        <taxon>Betaproteobacteria</taxon>
        <taxon>Burkholderiales</taxon>
        <taxon>Burkholderiaceae</taxon>
        <taxon>Quisquiliibacterium</taxon>
    </lineage>
</organism>
<dbReference type="Proteomes" id="UP000532440">
    <property type="component" value="Unassembled WGS sequence"/>
</dbReference>
<dbReference type="InterPro" id="IPR046373">
    <property type="entry name" value="Acyl-CoA_Oxase/DH_mid-dom_sf"/>
</dbReference>
<evidence type="ECO:0000259" key="10">
    <source>
        <dbReference type="Pfam" id="PF00441"/>
    </source>
</evidence>
<dbReference type="SUPFAM" id="SSF47203">
    <property type="entry name" value="Acyl-CoA dehydrogenase C-terminal domain-like"/>
    <property type="match status" value="1"/>
</dbReference>
<evidence type="ECO:0000313" key="14">
    <source>
        <dbReference type="EMBL" id="MBB5272357.1"/>
    </source>
</evidence>
<keyword evidence="4" id="KW-0274">FAD</keyword>
<dbReference type="InterPro" id="IPR036250">
    <property type="entry name" value="AcylCo_DH-like_C"/>
</dbReference>
<comment type="caution">
    <text evidence="14">The sequence shown here is derived from an EMBL/GenBank/DDBJ whole genome shotgun (WGS) entry which is preliminary data.</text>
</comment>
<protein>
    <recommendedName>
        <fullName evidence="9">3-methylmercaptopropionyl-CoA dehydrogenase</fullName>
        <ecNumber evidence="8">1.3.99.41</ecNumber>
    </recommendedName>
</protein>
<evidence type="ECO:0000256" key="9">
    <source>
        <dbReference type="ARBA" id="ARBA00069043"/>
    </source>
</evidence>
<feature type="domain" description="Acetyl-CoA dehydrogenase-like C-terminal" evidence="13">
    <location>
        <begin position="471"/>
        <end position="598"/>
    </location>
</feature>
<dbReference type="InterPro" id="IPR006091">
    <property type="entry name" value="Acyl-CoA_Oxase/DH_mid-dom"/>
</dbReference>
<evidence type="ECO:0000259" key="13">
    <source>
        <dbReference type="Pfam" id="PF12806"/>
    </source>
</evidence>
<evidence type="ECO:0000259" key="12">
    <source>
        <dbReference type="Pfam" id="PF02771"/>
    </source>
</evidence>
<evidence type="ECO:0000256" key="5">
    <source>
        <dbReference type="ARBA" id="ARBA00023002"/>
    </source>
</evidence>
<comment type="catalytic activity">
    <reaction evidence="6">
        <text>3-(methylsulfanyl)propanoyl-CoA + oxidized [electron-transfer flavoprotein] + H(+) = 3-(methylsulfanyl)acryloyl-CoA + reduced [electron-transfer flavoprotein]</text>
        <dbReference type="Rhea" id="RHEA:52612"/>
        <dbReference type="Rhea" id="RHEA-COMP:10685"/>
        <dbReference type="Rhea" id="RHEA-COMP:10686"/>
        <dbReference type="ChEBI" id="CHEBI:15378"/>
        <dbReference type="ChEBI" id="CHEBI:57692"/>
        <dbReference type="ChEBI" id="CHEBI:58307"/>
        <dbReference type="ChEBI" id="CHEBI:82815"/>
        <dbReference type="ChEBI" id="CHEBI:84994"/>
        <dbReference type="EC" id="1.3.99.41"/>
    </reaction>
    <physiologicalReaction direction="left-to-right" evidence="6">
        <dbReference type="Rhea" id="RHEA:52613"/>
    </physiologicalReaction>
</comment>
<dbReference type="PANTHER" id="PTHR42803:SF1">
    <property type="entry name" value="BROAD-SPECIFICITY LINEAR ACYL-COA DEHYDROGENASE FADE5"/>
    <property type="match status" value="1"/>
</dbReference>
<dbReference type="Gene3D" id="1.10.540.10">
    <property type="entry name" value="Acyl-CoA dehydrogenase/oxidase, N-terminal domain"/>
    <property type="match status" value="1"/>
</dbReference>
<dbReference type="GO" id="GO:0050660">
    <property type="term" value="F:flavin adenine dinucleotide binding"/>
    <property type="evidence" value="ECO:0007669"/>
    <property type="project" value="InterPro"/>
</dbReference>
<keyword evidence="3" id="KW-0285">Flavoprotein</keyword>
<accession>A0A7W8HHW8</accession>
<dbReference type="Gene3D" id="1.20.140.10">
    <property type="entry name" value="Butyryl-CoA Dehydrogenase, subunit A, domain 3"/>
    <property type="match status" value="1"/>
</dbReference>
<dbReference type="AlphaFoldDB" id="A0A7W8HHW8"/>
<dbReference type="RefSeq" id="WP_183967679.1">
    <property type="nucleotide sequence ID" value="NZ_BAABEW010000025.1"/>
</dbReference>
<dbReference type="InterPro" id="IPR009075">
    <property type="entry name" value="AcylCo_DH/oxidase_C"/>
</dbReference>
<evidence type="ECO:0000256" key="7">
    <source>
        <dbReference type="ARBA" id="ARBA00058683"/>
    </source>
</evidence>
<reference evidence="14 15" key="1">
    <citation type="submission" date="2020-08" db="EMBL/GenBank/DDBJ databases">
        <title>Genomic Encyclopedia of Type Strains, Phase IV (KMG-IV): sequencing the most valuable type-strain genomes for metagenomic binning, comparative biology and taxonomic classification.</title>
        <authorList>
            <person name="Goeker M."/>
        </authorList>
    </citation>
    <scope>NUCLEOTIDE SEQUENCE [LARGE SCALE GENOMIC DNA]</scope>
    <source>
        <strain evidence="14 15">DSM 29781</strain>
    </source>
</reference>
<dbReference type="Pfam" id="PF12806">
    <property type="entry name" value="Acyl-CoA_dh_C"/>
    <property type="match status" value="1"/>
</dbReference>
<feature type="domain" description="Acyl-CoA dehydrogenase/oxidase N-terminal" evidence="12">
    <location>
        <begin position="78"/>
        <end position="156"/>
    </location>
</feature>
<feature type="domain" description="Acyl-CoA dehydrogenase/oxidase C-terminal" evidence="10">
    <location>
        <begin position="288"/>
        <end position="453"/>
    </location>
</feature>
<evidence type="ECO:0000259" key="11">
    <source>
        <dbReference type="Pfam" id="PF02770"/>
    </source>
</evidence>
<evidence type="ECO:0000256" key="4">
    <source>
        <dbReference type="ARBA" id="ARBA00022827"/>
    </source>
</evidence>
<evidence type="ECO:0000256" key="3">
    <source>
        <dbReference type="ARBA" id="ARBA00022630"/>
    </source>
</evidence>
<dbReference type="EC" id="1.3.99.41" evidence="8"/>
<dbReference type="InterPro" id="IPR025878">
    <property type="entry name" value="Acyl-CoA_dh-like_C_dom"/>
</dbReference>